<dbReference type="EMBL" id="OZ034816">
    <property type="protein sequence ID" value="CAL1373801.1"/>
    <property type="molecule type" value="Genomic_DNA"/>
</dbReference>
<sequence>MMVFSSTMMAAAHPEALDHTCSRDWPYCNGRRCCSVGGYCGRGGEHCCPGYCAFHCPKRHPRHCPSPEEFPYYFGNVTNSYSHVLGKPYPRRGGGS</sequence>
<reference evidence="1 2" key="1">
    <citation type="submission" date="2024-04" db="EMBL/GenBank/DDBJ databases">
        <authorList>
            <person name="Fracassetti M."/>
        </authorList>
    </citation>
    <scope>NUCLEOTIDE SEQUENCE [LARGE SCALE GENOMIC DNA]</scope>
</reference>
<name>A0AAV2DLE0_9ROSI</name>
<gene>
    <name evidence="1" type="ORF">LTRI10_LOCUS15712</name>
</gene>
<proteinExistence type="predicted"/>
<dbReference type="Proteomes" id="UP001497516">
    <property type="component" value="Chromosome 3"/>
</dbReference>
<dbReference type="AlphaFoldDB" id="A0AAV2DLE0"/>
<organism evidence="1 2">
    <name type="scientific">Linum trigynum</name>
    <dbReference type="NCBI Taxonomy" id="586398"/>
    <lineage>
        <taxon>Eukaryota</taxon>
        <taxon>Viridiplantae</taxon>
        <taxon>Streptophyta</taxon>
        <taxon>Embryophyta</taxon>
        <taxon>Tracheophyta</taxon>
        <taxon>Spermatophyta</taxon>
        <taxon>Magnoliopsida</taxon>
        <taxon>eudicotyledons</taxon>
        <taxon>Gunneridae</taxon>
        <taxon>Pentapetalae</taxon>
        <taxon>rosids</taxon>
        <taxon>fabids</taxon>
        <taxon>Malpighiales</taxon>
        <taxon>Linaceae</taxon>
        <taxon>Linum</taxon>
    </lineage>
</organism>
<protein>
    <submittedName>
        <fullName evidence="1">Uncharacterized protein</fullName>
    </submittedName>
</protein>
<keyword evidence="2" id="KW-1185">Reference proteome</keyword>
<accession>A0AAV2DLE0</accession>
<evidence type="ECO:0000313" key="2">
    <source>
        <dbReference type="Proteomes" id="UP001497516"/>
    </source>
</evidence>
<evidence type="ECO:0000313" key="1">
    <source>
        <dbReference type="EMBL" id="CAL1373801.1"/>
    </source>
</evidence>